<dbReference type="OrthoDB" id="9796641at2"/>
<reference evidence="1 2" key="1">
    <citation type="submission" date="2012-11" db="EMBL/GenBank/DDBJ databases">
        <title>Genome assembly of Thiorhodococcus sp. AK35.</title>
        <authorList>
            <person name="Nupur N."/>
            <person name="Khatri I."/>
            <person name="Subramanian S."/>
            <person name="Pinnaka A."/>
        </authorList>
    </citation>
    <scope>NUCLEOTIDE SEQUENCE [LARGE SCALE GENOMIC DNA]</scope>
    <source>
        <strain evidence="1 2">AK35</strain>
    </source>
</reference>
<dbReference type="AlphaFoldDB" id="W9V685"/>
<evidence type="ECO:0000313" key="1">
    <source>
        <dbReference type="EMBL" id="EXJ14874.1"/>
    </source>
</evidence>
<sequence>MKRDNLPAGFPATPEEWEKIIAEAPDHVDDPDCPYDPNDPDAVAAYWADAAFTPGGGYPAVKAALEERRRTRGPQKAPTKISTTIRFDADVLDGLKATGKGWQTRVNDAMREWLERRS</sequence>
<dbReference type="RefSeq" id="WP_081763476.1">
    <property type="nucleotide sequence ID" value="NZ_AONC01000035.1"/>
</dbReference>
<evidence type="ECO:0000313" key="2">
    <source>
        <dbReference type="Proteomes" id="UP000019460"/>
    </source>
</evidence>
<dbReference type="eggNOG" id="COG3514">
    <property type="taxonomic scope" value="Bacteria"/>
</dbReference>
<dbReference type="Pfam" id="PF14384">
    <property type="entry name" value="BrnA_antitoxin"/>
    <property type="match status" value="1"/>
</dbReference>
<comment type="caution">
    <text evidence="1">The sequence shown here is derived from an EMBL/GenBank/DDBJ whole genome shotgun (WGS) entry which is preliminary data.</text>
</comment>
<evidence type="ECO:0008006" key="3">
    <source>
        <dbReference type="Google" id="ProtNLM"/>
    </source>
</evidence>
<dbReference type="Proteomes" id="UP000019460">
    <property type="component" value="Unassembled WGS sequence"/>
</dbReference>
<dbReference type="EMBL" id="AONC01000035">
    <property type="protein sequence ID" value="EXJ14874.1"/>
    <property type="molecule type" value="Genomic_DNA"/>
</dbReference>
<dbReference type="InterPro" id="IPR025528">
    <property type="entry name" value="BrnA_antitoxin"/>
</dbReference>
<protein>
    <recommendedName>
        <fullName evidence="3">BrnA antitoxin family protein</fullName>
    </recommendedName>
</protein>
<keyword evidence="2" id="KW-1185">Reference proteome</keyword>
<name>W9V685_9GAMM</name>
<dbReference type="PATRIC" id="fig|1249627.3.peg.2398"/>
<dbReference type="STRING" id="1249627.D779_2080"/>
<gene>
    <name evidence="1" type="ORF">D779_2080</name>
</gene>
<accession>W9V685</accession>
<proteinExistence type="predicted"/>
<organism evidence="1 2">
    <name type="scientific">Imhoffiella purpurea</name>
    <dbReference type="NCBI Taxonomy" id="1249627"/>
    <lineage>
        <taxon>Bacteria</taxon>
        <taxon>Pseudomonadati</taxon>
        <taxon>Pseudomonadota</taxon>
        <taxon>Gammaproteobacteria</taxon>
        <taxon>Chromatiales</taxon>
        <taxon>Chromatiaceae</taxon>
        <taxon>Imhoffiella</taxon>
    </lineage>
</organism>